<evidence type="ECO:0000313" key="2">
    <source>
        <dbReference type="EMBL" id="VAW48434.1"/>
    </source>
</evidence>
<dbReference type="InterPro" id="IPR036366">
    <property type="entry name" value="PGBDSf"/>
</dbReference>
<dbReference type="SUPFAM" id="SSF47090">
    <property type="entry name" value="PGBD-like"/>
    <property type="match status" value="1"/>
</dbReference>
<sequence length="146" mass="15920">MIKKQLVTMVTFAGVFTLLSGCQTTNEKVSDSVASELNKRSIALDLREAELDKKTQELNAQQDLIVEGSTNWRSILCEPNISTARTIEVQKSLKEKGFNPGLIDGFIGKSTMRAVNQFQEANGLPVNNYISIETLKALGISGISGN</sequence>
<gene>
    <name evidence="2" type="ORF">MNBD_GAMMA03-980</name>
</gene>
<feature type="domain" description="Peptidoglycan binding-like" evidence="1">
    <location>
        <begin position="86"/>
        <end position="138"/>
    </location>
</feature>
<accession>A0A3B0WXW0</accession>
<organism evidence="2">
    <name type="scientific">hydrothermal vent metagenome</name>
    <dbReference type="NCBI Taxonomy" id="652676"/>
    <lineage>
        <taxon>unclassified sequences</taxon>
        <taxon>metagenomes</taxon>
        <taxon>ecological metagenomes</taxon>
    </lineage>
</organism>
<reference evidence="2" key="1">
    <citation type="submission" date="2018-06" db="EMBL/GenBank/DDBJ databases">
        <authorList>
            <person name="Zhirakovskaya E."/>
        </authorList>
    </citation>
    <scope>NUCLEOTIDE SEQUENCE</scope>
</reference>
<dbReference type="InterPro" id="IPR002477">
    <property type="entry name" value="Peptidoglycan-bd-like"/>
</dbReference>
<dbReference type="EMBL" id="UOFC01000206">
    <property type="protein sequence ID" value="VAW48434.1"/>
    <property type="molecule type" value="Genomic_DNA"/>
</dbReference>
<dbReference type="Gene3D" id="1.10.101.10">
    <property type="entry name" value="PGBD-like superfamily/PGBD"/>
    <property type="match status" value="1"/>
</dbReference>
<name>A0A3B0WXW0_9ZZZZ</name>
<proteinExistence type="predicted"/>
<dbReference type="PROSITE" id="PS51257">
    <property type="entry name" value="PROKAR_LIPOPROTEIN"/>
    <property type="match status" value="1"/>
</dbReference>
<dbReference type="AlphaFoldDB" id="A0A3B0WXW0"/>
<dbReference type="InterPro" id="IPR036365">
    <property type="entry name" value="PGBD-like_sf"/>
</dbReference>
<evidence type="ECO:0000259" key="1">
    <source>
        <dbReference type="Pfam" id="PF01471"/>
    </source>
</evidence>
<protein>
    <recommendedName>
        <fullName evidence="1">Peptidoglycan binding-like domain-containing protein</fullName>
    </recommendedName>
</protein>
<dbReference type="Pfam" id="PF01471">
    <property type="entry name" value="PG_binding_1"/>
    <property type="match status" value="1"/>
</dbReference>